<dbReference type="Proteomes" id="UP001319180">
    <property type="component" value="Unassembled WGS sequence"/>
</dbReference>
<keyword evidence="1" id="KW-0732">Signal</keyword>
<evidence type="ECO:0000313" key="2">
    <source>
        <dbReference type="EMBL" id="MBT1689340.1"/>
    </source>
</evidence>
<feature type="signal peptide" evidence="1">
    <location>
        <begin position="1"/>
        <end position="19"/>
    </location>
</feature>
<name>A0AAP2DEK9_9BACT</name>
<dbReference type="AlphaFoldDB" id="A0AAP2DEK9"/>
<sequence>MKQSAIVFFLSLCCAAAFGQSSHLIFPDSTGWNVLDENRELRFQVKSHATASKFFTIDGADGLGIQFDSLGNFYWKPSYDLVDRVSLQKEFSVIFQCAYSDGRRDRKTVTFIVRHINRPPVVEELPAFYVKQGNLNTYQIAGEFVYDPDGDPIVFRAIRSQMPEGSALSSLGQLTWTPSRSQFSGLRGNPLNLEFIVQDQPDKAETTGRIRVAQTQQDLPPDIQLVPGDTLFSIKEDETLNLKIYISDPNGDDNVRSVGFISSDKRVPNAALKENTALQQEFTWTPGYDFVDDAQVSLTTELIFFVLDKSNNRTQRKIRIKIADTENLIKKDAHLFQKYRTNLVDCMILIQQLDQHQKRLNADYKSAKKGKKHRSIVNASLGAVTGFTPAMVDNPDQSKIVSAVGGTTVLTMGTLEATEVIGRSKDAILEKIKMSIEIRNRIQTAGDEFARRFALKSERRKPDFDKEIEKLRAILSDPRIVLLELDAYHKSATKVDDRDLKKTFVDFADEQK</sequence>
<feature type="chain" id="PRO_5042902950" evidence="1">
    <location>
        <begin position="20"/>
        <end position="512"/>
    </location>
</feature>
<protein>
    <submittedName>
        <fullName evidence="2">Uncharacterized protein</fullName>
    </submittedName>
</protein>
<comment type="caution">
    <text evidence="2">The sequence shown here is derived from an EMBL/GenBank/DDBJ whole genome shotgun (WGS) entry which is preliminary data.</text>
</comment>
<dbReference type="RefSeq" id="WP_254092566.1">
    <property type="nucleotide sequence ID" value="NZ_JAHESC010000039.1"/>
</dbReference>
<keyword evidence="3" id="KW-1185">Reference proteome</keyword>
<evidence type="ECO:0000313" key="3">
    <source>
        <dbReference type="Proteomes" id="UP001319180"/>
    </source>
</evidence>
<dbReference type="Gene3D" id="2.60.40.10">
    <property type="entry name" value="Immunoglobulins"/>
    <property type="match status" value="1"/>
</dbReference>
<gene>
    <name evidence="2" type="ORF">KK078_22440</name>
</gene>
<reference evidence="2 3" key="1">
    <citation type="submission" date="2021-05" db="EMBL/GenBank/DDBJ databases">
        <title>A Polyphasic approach of four new species of the genus Ohtaekwangia: Ohtaekwangia histidinii sp. nov., Ohtaekwangia cretensis sp. nov., Ohtaekwangia indiensis sp. nov., Ohtaekwangia reichenbachii sp. nov. from diverse environment.</title>
        <authorList>
            <person name="Octaviana S."/>
        </authorList>
    </citation>
    <scope>NUCLEOTIDE SEQUENCE [LARGE SCALE GENOMIC DNA]</scope>
    <source>
        <strain evidence="2 3">PWU37</strain>
    </source>
</reference>
<proteinExistence type="predicted"/>
<dbReference type="InterPro" id="IPR013783">
    <property type="entry name" value="Ig-like_fold"/>
</dbReference>
<dbReference type="EMBL" id="JAHESC010000039">
    <property type="protein sequence ID" value="MBT1689340.1"/>
    <property type="molecule type" value="Genomic_DNA"/>
</dbReference>
<evidence type="ECO:0000256" key="1">
    <source>
        <dbReference type="SAM" id="SignalP"/>
    </source>
</evidence>
<organism evidence="2 3">
    <name type="scientific">Dawidia soli</name>
    <dbReference type="NCBI Taxonomy" id="2782352"/>
    <lineage>
        <taxon>Bacteria</taxon>
        <taxon>Pseudomonadati</taxon>
        <taxon>Bacteroidota</taxon>
        <taxon>Cytophagia</taxon>
        <taxon>Cytophagales</taxon>
        <taxon>Chryseotaleaceae</taxon>
        <taxon>Dawidia</taxon>
    </lineage>
</organism>
<accession>A0AAP2DEK9</accession>